<dbReference type="EMBL" id="ML995530">
    <property type="protein sequence ID" value="KAF2136184.1"/>
    <property type="molecule type" value="Genomic_DNA"/>
</dbReference>
<evidence type="ECO:0000256" key="1">
    <source>
        <dbReference type="SAM" id="MobiDB-lite"/>
    </source>
</evidence>
<dbReference type="OrthoDB" id="3918618at2759"/>
<gene>
    <name evidence="2" type="ORF">K452DRAFT_292589</name>
</gene>
<keyword evidence="3" id="KW-1185">Reference proteome</keyword>
<dbReference type="RefSeq" id="XP_033391902.1">
    <property type="nucleotide sequence ID" value="XM_033541403.1"/>
</dbReference>
<dbReference type="GeneID" id="54298899"/>
<evidence type="ECO:0000313" key="2">
    <source>
        <dbReference type="EMBL" id="KAF2136184.1"/>
    </source>
</evidence>
<feature type="region of interest" description="Disordered" evidence="1">
    <location>
        <begin position="221"/>
        <end position="281"/>
    </location>
</feature>
<proteinExistence type="predicted"/>
<reference evidence="2" key="1">
    <citation type="journal article" date="2020" name="Stud. Mycol.">
        <title>101 Dothideomycetes genomes: a test case for predicting lifestyles and emergence of pathogens.</title>
        <authorList>
            <person name="Haridas S."/>
            <person name="Albert R."/>
            <person name="Binder M."/>
            <person name="Bloem J."/>
            <person name="Labutti K."/>
            <person name="Salamov A."/>
            <person name="Andreopoulos B."/>
            <person name="Baker S."/>
            <person name="Barry K."/>
            <person name="Bills G."/>
            <person name="Bluhm B."/>
            <person name="Cannon C."/>
            <person name="Castanera R."/>
            <person name="Culley D."/>
            <person name="Daum C."/>
            <person name="Ezra D."/>
            <person name="Gonzalez J."/>
            <person name="Henrissat B."/>
            <person name="Kuo A."/>
            <person name="Liang C."/>
            <person name="Lipzen A."/>
            <person name="Lutzoni F."/>
            <person name="Magnuson J."/>
            <person name="Mondo S."/>
            <person name="Nolan M."/>
            <person name="Ohm R."/>
            <person name="Pangilinan J."/>
            <person name="Park H.-J."/>
            <person name="Ramirez L."/>
            <person name="Alfaro M."/>
            <person name="Sun H."/>
            <person name="Tritt A."/>
            <person name="Yoshinaga Y."/>
            <person name="Zwiers L.-H."/>
            <person name="Turgeon B."/>
            <person name="Goodwin S."/>
            <person name="Spatafora J."/>
            <person name="Crous P."/>
            <person name="Grigoriev I."/>
        </authorList>
    </citation>
    <scope>NUCLEOTIDE SEQUENCE</scope>
    <source>
        <strain evidence="2">CBS 121167</strain>
    </source>
</reference>
<organism evidence="2 3">
    <name type="scientific">Aplosporella prunicola CBS 121167</name>
    <dbReference type="NCBI Taxonomy" id="1176127"/>
    <lineage>
        <taxon>Eukaryota</taxon>
        <taxon>Fungi</taxon>
        <taxon>Dikarya</taxon>
        <taxon>Ascomycota</taxon>
        <taxon>Pezizomycotina</taxon>
        <taxon>Dothideomycetes</taxon>
        <taxon>Dothideomycetes incertae sedis</taxon>
        <taxon>Botryosphaeriales</taxon>
        <taxon>Aplosporellaceae</taxon>
        <taxon>Aplosporella</taxon>
    </lineage>
</organism>
<name>A0A6A6AYV4_9PEZI</name>
<dbReference type="AlphaFoldDB" id="A0A6A6AYV4"/>
<feature type="region of interest" description="Disordered" evidence="1">
    <location>
        <begin position="308"/>
        <end position="390"/>
    </location>
</feature>
<protein>
    <submittedName>
        <fullName evidence="2">Uncharacterized protein</fullName>
    </submittedName>
</protein>
<accession>A0A6A6AYV4</accession>
<feature type="compositionally biased region" description="Basic and acidic residues" evidence="1">
    <location>
        <begin position="353"/>
        <end position="363"/>
    </location>
</feature>
<evidence type="ECO:0000313" key="3">
    <source>
        <dbReference type="Proteomes" id="UP000799438"/>
    </source>
</evidence>
<feature type="compositionally biased region" description="Polar residues" evidence="1">
    <location>
        <begin position="257"/>
        <end position="270"/>
    </location>
</feature>
<sequence length="566" mass="62277">MAGSGTLNDVVTERVLAEWRDPKTSEVCTLGSVSHVNKQDTMFTLKVSLDAEQAFVRFSLVVSVKVARRPRDRELLYVLPLQSFAPEGLAHEVLSVSTITAPVIASAIKEVGICDSDSIIRLCFKLKEPGYLLMPTTTAKTIVPSTATSGDLIEGLRTLSEAREFAVYVKSSGYARQGLKTVCERLPSLRQFPVDFTGLYGRRDAVIINWDAFRLNKPRAHVQSDGSQAHSPPPYEPKDTVLVPRTPDDAHPPLRNSPDNNISAHVSETSVEGAAETEADHDAMDRSDFEAHQPDATENGQGEVLQTGESQVDAPLSPSAETQHDLRSRKRKHELVFNSPGEGPSTRRAVTIHFEEAGQEEHPQQYTPDADIPVSDLSPARASPPASNQRNAPFALDAFAQHLSPHSPASSNASESPNLTRTRLSFELTEWTAHALAFNRNVYKHTRLTPHLHAMGRAAREADAAGFYAALARCAARFSYDPLDDCGDEDADAVTDIEDLLSWVMELDRFAAVLMMPEFVELGRCAREAREGEGDGEGFFSAEYWRQKAVCVGYALRMYGDKEMGW</sequence>
<dbReference type="Proteomes" id="UP000799438">
    <property type="component" value="Unassembled WGS sequence"/>
</dbReference>